<feature type="binding site" evidence="9">
    <location>
        <position position="364"/>
    </location>
    <ligand>
        <name>AMP</name>
        <dbReference type="ChEBI" id="CHEBI:456215"/>
    </ligand>
</feature>
<accession>A0A673FUD9</accession>
<evidence type="ECO:0000313" key="16">
    <source>
        <dbReference type="Proteomes" id="UP000472270"/>
    </source>
</evidence>
<feature type="binding site" evidence="10">
    <location>
        <position position="364"/>
    </location>
    <ligand>
        <name>Zn(2+)</name>
        <dbReference type="ChEBI" id="CHEBI:29105"/>
        <label>1</label>
    </ligand>
</feature>
<evidence type="ECO:0000256" key="6">
    <source>
        <dbReference type="ARBA" id="ARBA00058791"/>
    </source>
</evidence>
<feature type="binding site" evidence="9">
    <location>
        <begin position="214"/>
        <end position="218"/>
    </location>
    <ligand>
        <name>AMP</name>
        <dbReference type="ChEBI" id="CHEBI:456215"/>
    </ligand>
</feature>
<dbReference type="PROSITE" id="PS51845">
    <property type="entry name" value="PDEASE_I_2"/>
    <property type="match status" value="1"/>
</dbReference>
<feature type="transmembrane region" description="Helical" evidence="12">
    <location>
        <begin position="475"/>
        <end position="494"/>
    </location>
</feature>
<reference evidence="15" key="1">
    <citation type="submission" date="2025-08" db="UniProtKB">
        <authorList>
            <consortium name="Ensembl"/>
        </authorList>
    </citation>
    <scope>IDENTIFICATION</scope>
</reference>
<evidence type="ECO:0000256" key="10">
    <source>
        <dbReference type="PIRSR" id="PIRSR623088-3"/>
    </source>
</evidence>
<dbReference type="PRINTS" id="PR00387">
    <property type="entry name" value="PDIESTERASE1"/>
</dbReference>
<dbReference type="Gene3D" id="1.10.1300.10">
    <property type="entry name" value="3'5'-cyclic nucleotide phosphodiesterase, catalytic domain"/>
    <property type="match status" value="1"/>
</dbReference>
<keyword evidence="12" id="KW-0472">Membrane</keyword>
<evidence type="ECO:0000313" key="15">
    <source>
        <dbReference type="Ensembl" id="ENSSRHP00000004777.1"/>
    </source>
</evidence>
<comment type="pathway">
    <text evidence="5">Purine metabolism; 3',5'-cyclic GMP degradation; GMP from 3',5'-cyclic GMP: step 1/1.</text>
</comment>
<comment type="catalytic activity">
    <reaction evidence="1">
        <text>3',5'-cyclic GMP + H2O = GMP + H(+)</text>
        <dbReference type="Rhea" id="RHEA:16957"/>
        <dbReference type="ChEBI" id="CHEBI:15377"/>
        <dbReference type="ChEBI" id="CHEBI:15378"/>
        <dbReference type="ChEBI" id="CHEBI:57746"/>
        <dbReference type="ChEBI" id="CHEBI:58115"/>
        <dbReference type="EC" id="3.1.4.35"/>
    </reaction>
</comment>
<feature type="binding site" evidence="9">
    <location>
        <position position="415"/>
    </location>
    <ligand>
        <name>AMP</name>
        <dbReference type="ChEBI" id="CHEBI:456215"/>
    </ligand>
</feature>
<keyword evidence="2" id="KW-0140">cGMP</keyword>
<evidence type="ECO:0000256" key="5">
    <source>
        <dbReference type="ARBA" id="ARBA00037913"/>
    </source>
</evidence>
<reference evidence="15" key="2">
    <citation type="submission" date="2025-09" db="UniProtKB">
        <authorList>
            <consortium name="Ensembl"/>
        </authorList>
    </citation>
    <scope>IDENTIFICATION</scope>
</reference>
<dbReference type="InterPro" id="IPR002073">
    <property type="entry name" value="PDEase_catalytic_dom"/>
</dbReference>
<feature type="binding site" evidence="10">
    <location>
        <position position="254"/>
    </location>
    <ligand>
        <name>Zn(2+)</name>
        <dbReference type="ChEBI" id="CHEBI:29105"/>
        <label>1</label>
    </ligand>
</feature>
<feature type="chain" id="PRO_5025426686" description="Phosphodiesterase" evidence="13">
    <location>
        <begin position="24"/>
        <end position="498"/>
    </location>
</feature>
<keyword evidence="16" id="KW-1185">Reference proteome</keyword>
<comment type="similarity">
    <text evidence="7">Belongs to the cyclic nucleotide phosphodiesterase family. PDE9 subfamily.</text>
</comment>
<evidence type="ECO:0000256" key="1">
    <source>
        <dbReference type="ARBA" id="ARBA00000583"/>
    </source>
</evidence>
<dbReference type="AlphaFoldDB" id="A0A673FUD9"/>
<evidence type="ECO:0000256" key="13">
    <source>
        <dbReference type="SAM" id="SignalP"/>
    </source>
</evidence>
<sequence length="498" mass="58421">LCSSKSYYRSLSLFLFLRSVVFSRFCSPCDIKELFCTATGLSRNTTISLLDSTGELFQNVLTQVAEQFSRAFKINELKTEVTNRLAMLEKRVELEGMKVVEIEKCRSDIKKLREEMASRNNRSVTSLSFLDDNKKLTPRRDVPSYPKYMLSQQTIDALRKPTFDVWLWESNEMLSCLEHMYHDLGLVKDFNINPITLKRWLLCIHDNYRNNPFHNFRHCFCVTQMMYSMICLCNLQEKFTQVDILILMTAAVCHDLDHPGYNNTYQINARTELAVRYNDISPLENHHCAVAFQIFSQSDCNIFANFDPEAFKQIRQGTITLILATDMARHGEILDSFKQKVDNFDFTNEEHVTCLKMVLIKCCDISNEVRPMEVAEPWVDCLLEEYFMQSDREKVEGLPVAPFMDREKVTKPTAQIGFIKFVLIPMFETVMKLFPQIEEVMVQPLRESRDRYEELKQIDDAMNEVSSDHFFYYYYYYYFLTGISYFLLIIPIGAEKEE</sequence>
<evidence type="ECO:0000256" key="11">
    <source>
        <dbReference type="RuleBase" id="RU363067"/>
    </source>
</evidence>
<proteinExistence type="inferred from homology"/>
<dbReference type="Pfam" id="PF00233">
    <property type="entry name" value="PDEase_I"/>
    <property type="match status" value="1"/>
</dbReference>
<keyword evidence="13" id="KW-0732">Signal</keyword>
<dbReference type="FunFam" id="1.10.1300.10:FF:000006">
    <property type="entry name" value="Phosphodiesterase 9A"/>
    <property type="match status" value="1"/>
</dbReference>
<organism evidence="15 16">
    <name type="scientific">Sinocyclocheilus rhinocerous</name>
    <dbReference type="NCBI Taxonomy" id="307959"/>
    <lineage>
        <taxon>Eukaryota</taxon>
        <taxon>Metazoa</taxon>
        <taxon>Chordata</taxon>
        <taxon>Craniata</taxon>
        <taxon>Vertebrata</taxon>
        <taxon>Euteleostomi</taxon>
        <taxon>Actinopterygii</taxon>
        <taxon>Neopterygii</taxon>
        <taxon>Teleostei</taxon>
        <taxon>Ostariophysi</taxon>
        <taxon>Cypriniformes</taxon>
        <taxon>Cyprinidae</taxon>
        <taxon>Cyprininae</taxon>
        <taxon>Sinocyclocheilus</taxon>
    </lineage>
</organism>
<comment type="function">
    <text evidence="6">Specifically hydrolyzes the second messenger cGMP, which is a key regulator of many important physiological processes. Highly specific: compared to other members of the cyclic nucleotide phosphodiesterase family, has the highest affinity and selectivity for cGMP. Specifically regulates natriuretic-peptide-dependent cGMP signaling in heart, acting as a regulator of cardiac hypertrophy in myocytes and muscle. Does not regulate nitric oxide-dependent cGMP in heart. Additional experiments are required to confirm whether its ability to hydrolyze natriuretic-peptide-dependent cGMP is specific to heart or is a general feature of the protein. In brain, involved in cognitive function, such as learning and long-term memory.</text>
</comment>
<feature type="binding site" evidence="10">
    <location>
        <position position="255"/>
    </location>
    <ligand>
        <name>Zn(2+)</name>
        <dbReference type="ChEBI" id="CHEBI:29105"/>
        <label>1</label>
    </ligand>
</feature>
<protein>
    <recommendedName>
        <fullName evidence="11">Phosphodiesterase</fullName>
        <ecNumber evidence="11">3.1.4.-</ecNumber>
    </recommendedName>
</protein>
<dbReference type="InterPro" id="IPR003607">
    <property type="entry name" value="HD/PDEase_dom"/>
</dbReference>
<feature type="active site" description="Proton donor" evidence="8">
    <location>
        <position position="214"/>
    </location>
</feature>
<keyword evidence="3 10" id="KW-0479">Metal-binding</keyword>
<dbReference type="GO" id="GO:0047555">
    <property type="term" value="F:3',5'-cyclic-GMP phosphodiesterase activity"/>
    <property type="evidence" value="ECO:0007669"/>
    <property type="project" value="UniProtKB-EC"/>
</dbReference>
<dbReference type="SMART" id="SM00471">
    <property type="entry name" value="HDc"/>
    <property type="match status" value="1"/>
</dbReference>
<gene>
    <name evidence="15" type="primary">pde9aa</name>
</gene>
<dbReference type="PANTHER" id="PTHR11347">
    <property type="entry name" value="CYCLIC NUCLEOTIDE PHOSPHODIESTERASE"/>
    <property type="match status" value="1"/>
</dbReference>
<dbReference type="InterPro" id="IPR023174">
    <property type="entry name" value="PDEase_CS"/>
</dbReference>
<evidence type="ECO:0000256" key="7">
    <source>
        <dbReference type="ARBA" id="ARBA00061167"/>
    </source>
</evidence>
<keyword evidence="12" id="KW-1133">Transmembrane helix</keyword>
<evidence type="ECO:0000256" key="8">
    <source>
        <dbReference type="PIRSR" id="PIRSR623088-1"/>
    </source>
</evidence>
<dbReference type="SUPFAM" id="SSF109604">
    <property type="entry name" value="HD-domain/PDEase-like"/>
    <property type="match status" value="1"/>
</dbReference>
<evidence type="ECO:0000256" key="9">
    <source>
        <dbReference type="PIRSR" id="PIRSR623088-2"/>
    </source>
</evidence>
<feature type="binding site" evidence="10">
    <location>
        <position position="255"/>
    </location>
    <ligand>
        <name>Zn(2+)</name>
        <dbReference type="ChEBI" id="CHEBI:29105"/>
        <label>2</label>
    </ligand>
</feature>
<evidence type="ECO:0000259" key="14">
    <source>
        <dbReference type="PROSITE" id="PS51845"/>
    </source>
</evidence>
<name>A0A673FUD9_9TELE</name>
<feature type="signal peptide" evidence="13">
    <location>
        <begin position="1"/>
        <end position="23"/>
    </location>
</feature>
<keyword evidence="12" id="KW-0812">Transmembrane</keyword>
<dbReference type="PROSITE" id="PS00126">
    <property type="entry name" value="PDEASE_I_1"/>
    <property type="match status" value="1"/>
</dbReference>
<dbReference type="Proteomes" id="UP000472270">
    <property type="component" value="Unassembled WGS sequence"/>
</dbReference>
<feature type="domain" description="PDEase" evidence="14">
    <location>
        <begin position="138"/>
        <end position="459"/>
    </location>
</feature>
<dbReference type="InterPro" id="IPR036971">
    <property type="entry name" value="PDEase_catalytic_dom_sf"/>
</dbReference>
<dbReference type="InterPro" id="IPR023088">
    <property type="entry name" value="PDEase"/>
</dbReference>
<keyword evidence="4 11" id="KW-0378">Hydrolase</keyword>
<evidence type="ECO:0000256" key="4">
    <source>
        <dbReference type="ARBA" id="ARBA00022801"/>
    </source>
</evidence>
<evidence type="ECO:0000256" key="12">
    <source>
        <dbReference type="SAM" id="Phobius"/>
    </source>
</evidence>
<evidence type="ECO:0000256" key="3">
    <source>
        <dbReference type="ARBA" id="ARBA00022723"/>
    </source>
</evidence>
<evidence type="ECO:0000256" key="2">
    <source>
        <dbReference type="ARBA" id="ARBA00022535"/>
    </source>
</evidence>
<feature type="binding site" evidence="9">
    <location>
        <position position="255"/>
    </location>
    <ligand>
        <name>AMP</name>
        <dbReference type="ChEBI" id="CHEBI:456215"/>
    </ligand>
</feature>
<dbReference type="GO" id="GO:0007165">
    <property type="term" value="P:signal transduction"/>
    <property type="evidence" value="ECO:0007669"/>
    <property type="project" value="InterPro"/>
</dbReference>
<comment type="cofactor">
    <cofactor evidence="11">
        <name>a divalent metal cation</name>
        <dbReference type="ChEBI" id="CHEBI:60240"/>
    </cofactor>
    <text evidence="11">Binds 2 divalent metal cations per subunit. Site 1 may preferentially bind zinc ions, while site 2 has a preference for magnesium and/or manganese ions.</text>
</comment>
<feature type="binding site" evidence="10">
    <location>
        <position position="218"/>
    </location>
    <ligand>
        <name>Zn(2+)</name>
        <dbReference type="ChEBI" id="CHEBI:29105"/>
        <label>1</label>
    </ligand>
</feature>
<dbReference type="Ensembl" id="ENSSRHT00000004957.1">
    <property type="protein sequence ID" value="ENSSRHP00000004777.1"/>
    <property type="gene ID" value="ENSSRHG00000003146.1"/>
</dbReference>
<dbReference type="CDD" id="cd00077">
    <property type="entry name" value="HDc"/>
    <property type="match status" value="1"/>
</dbReference>
<dbReference type="GO" id="GO:0046872">
    <property type="term" value="F:metal ion binding"/>
    <property type="evidence" value="ECO:0007669"/>
    <property type="project" value="UniProtKB-KW"/>
</dbReference>
<dbReference type="EC" id="3.1.4.-" evidence="11"/>